<dbReference type="PANTHER" id="PTHR43620:SF7">
    <property type="entry name" value="GLYCEROPHOSPHODIESTER PHOSPHODIESTERASE GDPD5-RELATED"/>
    <property type="match status" value="1"/>
</dbReference>
<comment type="caution">
    <text evidence="10">The sequence shown here is derived from an EMBL/GenBank/DDBJ whole genome shotgun (WGS) entry which is preliminary data.</text>
</comment>
<comment type="catalytic activity">
    <reaction evidence="6">
        <text>a sn-glycero-3-phosphodiester + H2O = an alcohol + sn-glycerol 3-phosphate + H(+)</text>
        <dbReference type="Rhea" id="RHEA:12969"/>
        <dbReference type="ChEBI" id="CHEBI:15377"/>
        <dbReference type="ChEBI" id="CHEBI:15378"/>
        <dbReference type="ChEBI" id="CHEBI:30879"/>
        <dbReference type="ChEBI" id="CHEBI:57597"/>
        <dbReference type="ChEBI" id="CHEBI:83408"/>
        <dbReference type="EC" id="3.1.4.46"/>
    </reaction>
</comment>
<keyword evidence="3 8" id="KW-0732">Signal</keyword>
<dbReference type="InterPro" id="IPR030395">
    <property type="entry name" value="GP_PDE_dom"/>
</dbReference>
<evidence type="ECO:0000256" key="8">
    <source>
        <dbReference type="SAM" id="SignalP"/>
    </source>
</evidence>
<protein>
    <recommendedName>
        <fullName evidence="2">glycerophosphodiester phosphodiesterase</fullName>
        <ecNumber evidence="2">3.1.4.46</ecNumber>
    </recommendedName>
</protein>
<evidence type="ECO:0000256" key="6">
    <source>
        <dbReference type="ARBA" id="ARBA00047512"/>
    </source>
</evidence>
<evidence type="ECO:0000256" key="5">
    <source>
        <dbReference type="ARBA" id="ARBA00022801"/>
    </source>
</evidence>
<dbReference type="GO" id="GO:0006629">
    <property type="term" value="P:lipid metabolic process"/>
    <property type="evidence" value="ECO:0007669"/>
    <property type="project" value="InterPro"/>
</dbReference>
<evidence type="ECO:0000256" key="2">
    <source>
        <dbReference type="ARBA" id="ARBA00012247"/>
    </source>
</evidence>
<evidence type="ECO:0000256" key="7">
    <source>
        <dbReference type="SAM" id="MobiDB-lite"/>
    </source>
</evidence>
<feature type="region of interest" description="Disordered" evidence="7">
    <location>
        <begin position="263"/>
        <end position="287"/>
    </location>
</feature>
<accession>A0AAE0A324</accession>
<keyword evidence="4" id="KW-0319">Glycerol metabolism</keyword>
<evidence type="ECO:0000313" key="10">
    <source>
        <dbReference type="EMBL" id="KAK3199860.1"/>
    </source>
</evidence>
<reference evidence="10" key="1">
    <citation type="journal article" date="2023" name="Plant J.">
        <title>Genome sequences and population genomics provide insights into the demographic history, inbreeding, and mutation load of two 'living fossil' tree species of Dipteronia.</title>
        <authorList>
            <person name="Feng Y."/>
            <person name="Comes H.P."/>
            <person name="Chen J."/>
            <person name="Zhu S."/>
            <person name="Lu R."/>
            <person name="Zhang X."/>
            <person name="Li P."/>
            <person name="Qiu J."/>
            <person name="Olsen K.M."/>
            <person name="Qiu Y."/>
        </authorList>
    </citation>
    <scope>NUCLEOTIDE SEQUENCE</scope>
    <source>
        <strain evidence="10">NBL</strain>
    </source>
</reference>
<proteinExistence type="inferred from homology"/>
<keyword evidence="5" id="KW-0378">Hydrolase</keyword>
<name>A0AAE0A324_9ROSI</name>
<feature type="chain" id="PRO_5042148163" description="glycerophosphodiester phosphodiesterase" evidence="8">
    <location>
        <begin position="31"/>
        <end position="311"/>
    </location>
</feature>
<dbReference type="GO" id="GO:0008889">
    <property type="term" value="F:glycerophosphodiester phosphodiesterase activity"/>
    <property type="evidence" value="ECO:0007669"/>
    <property type="project" value="UniProtKB-EC"/>
</dbReference>
<comment type="similarity">
    <text evidence="1">Belongs to the glycerophosphoryl diester phosphodiesterase family.</text>
</comment>
<feature type="signal peptide" evidence="8">
    <location>
        <begin position="1"/>
        <end position="30"/>
    </location>
</feature>
<evidence type="ECO:0000313" key="11">
    <source>
        <dbReference type="Proteomes" id="UP001281410"/>
    </source>
</evidence>
<sequence length="311" mass="33013">MCNARALGGVVLLLLVVVVLHCNVVTLVSAQGSDNGTRWQTLSGDPPFVVARGGFSGLLPDSSFAAYNLGVMLSVPNVIAWCDVQLTKDAIGICFPDIKLQNASNIGDVYKNKDKVYLVNGVPIRGWFPIDYTFDDLAANVISEYLYFINNGDFSVDGVLSDFPITPSAAIDCFSHIGRNASKQAVISNPFADSILFRNPEFKNAGNFLKLSDFLTLAKNSATLYGVLISIEPGSLIQLVTAQYLPPAAAPMPILTESDIAEPPFPPVAEKTPTGGSAAASPTPSRNGQPRLAGCIFLSSLATLLAALLLF</sequence>
<dbReference type="SUPFAM" id="SSF51695">
    <property type="entry name" value="PLC-like phosphodiesterases"/>
    <property type="match status" value="1"/>
</dbReference>
<evidence type="ECO:0000259" key="9">
    <source>
        <dbReference type="PROSITE" id="PS51704"/>
    </source>
</evidence>
<keyword evidence="11" id="KW-1185">Reference proteome</keyword>
<dbReference type="EC" id="3.1.4.46" evidence="2"/>
<dbReference type="PANTHER" id="PTHR43620">
    <property type="entry name" value="GLYCEROPHOSPHORYL DIESTER PHOSPHODIESTERASE"/>
    <property type="match status" value="1"/>
</dbReference>
<organism evidence="10 11">
    <name type="scientific">Dipteronia sinensis</name>
    <dbReference type="NCBI Taxonomy" id="43782"/>
    <lineage>
        <taxon>Eukaryota</taxon>
        <taxon>Viridiplantae</taxon>
        <taxon>Streptophyta</taxon>
        <taxon>Embryophyta</taxon>
        <taxon>Tracheophyta</taxon>
        <taxon>Spermatophyta</taxon>
        <taxon>Magnoliopsida</taxon>
        <taxon>eudicotyledons</taxon>
        <taxon>Gunneridae</taxon>
        <taxon>Pentapetalae</taxon>
        <taxon>rosids</taxon>
        <taxon>malvids</taxon>
        <taxon>Sapindales</taxon>
        <taxon>Sapindaceae</taxon>
        <taxon>Hippocastanoideae</taxon>
        <taxon>Acereae</taxon>
        <taxon>Dipteronia</taxon>
    </lineage>
</organism>
<evidence type="ECO:0000256" key="4">
    <source>
        <dbReference type="ARBA" id="ARBA00022798"/>
    </source>
</evidence>
<evidence type="ECO:0000256" key="3">
    <source>
        <dbReference type="ARBA" id="ARBA00022729"/>
    </source>
</evidence>
<dbReference type="GO" id="GO:0006071">
    <property type="term" value="P:glycerol metabolic process"/>
    <property type="evidence" value="ECO:0007669"/>
    <property type="project" value="UniProtKB-KW"/>
</dbReference>
<evidence type="ECO:0000256" key="1">
    <source>
        <dbReference type="ARBA" id="ARBA00007277"/>
    </source>
</evidence>
<dbReference type="EMBL" id="JANJYJ010000007">
    <property type="protein sequence ID" value="KAK3199860.1"/>
    <property type="molecule type" value="Genomic_DNA"/>
</dbReference>
<dbReference type="InterPro" id="IPR017946">
    <property type="entry name" value="PLC-like_Pdiesterase_TIM-brl"/>
</dbReference>
<dbReference type="Proteomes" id="UP001281410">
    <property type="component" value="Unassembled WGS sequence"/>
</dbReference>
<dbReference type="AlphaFoldDB" id="A0AAE0A324"/>
<feature type="domain" description="GP-PDE" evidence="9">
    <location>
        <begin position="47"/>
        <end position="311"/>
    </location>
</feature>
<dbReference type="PROSITE" id="PS51704">
    <property type="entry name" value="GP_PDE"/>
    <property type="match status" value="1"/>
</dbReference>
<dbReference type="Gene3D" id="3.20.20.190">
    <property type="entry name" value="Phosphatidylinositol (PI) phosphodiesterase"/>
    <property type="match status" value="1"/>
</dbReference>
<gene>
    <name evidence="10" type="ORF">Dsin_023275</name>
</gene>